<feature type="domain" description="GH10" evidence="8">
    <location>
        <begin position="33"/>
        <end position="351"/>
    </location>
</feature>
<dbReference type="PANTHER" id="PTHR31490">
    <property type="entry name" value="GLYCOSYL HYDROLASE"/>
    <property type="match status" value="1"/>
</dbReference>
<keyword evidence="10" id="KW-1185">Reference proteome</keyword>
<keyword evidence="4 6" id="KW-0326">Glycosidase</keyword>
<evidence type="ECO:0000256" key="4">
    <source>
        <dbReference type="ARBA" id="ARBA00023295"/>
    </source>
</evidence>
<dbReference type="Pfam" id="PF00331">
    <property type="entry name" value="Glyco_hydro_10"/>
    <property type="match status" value="1"/>
</dbReference>
<dbReference type="SMART" id="SM00633">
    <property type="entry name" value="Glyco_10"/>
    <property type="match status" value="1"/>
</dbReference>
<evidence type="ECO:0000256" key="3">
    <source>
        <dbReference type="ARBA" id="ARBA00023277"/>
    </source>
</evidence>
<keyword evidence="5 6" id="KW-0624">Polysaccharide degradation</keyword>
<evidence type="ECO:0000256" key="5">
    <source>
        <dbReference type="ARBA" id="ARBA00023326"/>
    </source>
</evidence>
<comment type="caution">
    <text evidence="9">The sequence shown here is derived from an EMBL/GenBank/DDBJ whole genome shotgun (WGS) entry which is preliminary data.</text>
</comment>
<dbReference type="InterPro" id="IPR044846">
    <property type="entry name" value="GH10"/>
</dbReference>
<dbReference type="Proteomes" id="UP001365542">
    <property type="component" value="Unassembled WGS sequence"/>
</dbReference>
<dbReference type="AlphaFoldDB" id="A0AAV9X5L9"/>
<dbReference type="EC" id="3.2.1.8" evidence="6"/>
<evidence type="ECO:0000313" key="10">
    <source>
        <dbReference type="Proteomes" id="UP001365542"/>
    </source>
</evidence>
<proteinExistence type="inferred from homology"/>
<evidence type="ECO:0000256" key="2">
    <source>
        <dbReference type="ARBA" id="ARBA00022801"/>
    </source>
</evidence>
<dbReference type="PANTHER" id="PTHR31490:SF76">
    <property type="entry name" value="ENDO-1,4-BETA-XYLANASE C"/>
    <property type="match status" value="1"/>
</dbReference>
<feature type="region of interest" description="Disordered" evidence="7">
    <location>
        <begin position="1"/>
        <end position="37"/>
    </location>
</feature>
<comment type="similarity">
    <text evidence="1 6">Belongs to the glycosyl hydrolase 10 (cellulase F) family.</text>
</comment>
<name>A0AAV9X5L9_9PEZI</name>
<evidence type="ECO:0000256" key="6">
    <source>
        <dbReference type="RuleBase" id="RU361174"/>
    </source>
</evidence>
<evidence type="ECO:0000313" key="9">
    <source>
        <dbReference type="EMBL" id="KAK6535616.1"/>
    </source>
</evidence>
<comment type="catalytic activity">
    <reaction evidence="6">
        <text>Endohydrolysis of (1-&gt;4)-beta-D-xylosidic linkages in xylans.</text>
        <dbReference type="EC" id="3.2.1.8"/>
    </reaction>
</comment>
<gene>
    <name evidence="9" type="ORF">TWF694_002071</name>
</gene>
<keyword evidence="3 6" id="KW-0119">Carbohydrate metabolism</keyword>
<protein>
    <recommendedName>
        <fullName evidence="6">Beta-xylanase</fullName>
        <ecNumber evidence="6">3.2.1.8</ecNumber>
    </recommendedName>
</protein>
<dbReference type="InterPro" id="IPR017853">
    <property type="entry name" value="GH"/>
</dbReference>
<dbReference type="SUPFAM" id="SSF51445">
    <property type="entry name" value="(Trans)glycosidases"/>
    <property type="match status" value="1"/>
</dbReference>
<dbReference type="GO" id="GO:0031176">
    <property type="term" value="F:endo-1,4-beta-xylanase activity"/>
    <property type="evidence" value="ECO:0007669"/>
    <property type="project" value="UniProtKB-EC"/>
</dbReference>
<organism evidence="9 10">
    <name type="scientific">Orbilia ellipsospora</name>
    <dbReference type="NCBI Taxonomy" id="2528407"/>
    <lineage>
        <taxon>Eukaryota</taxon>
        <taxon>Fungi</taxon>
        <taxon>Dikarya</taxon>
        <taxon>Ascomycota</taxon>
        <taxon>Pezizomycotina</taxon>
        <taxon>Orbiliomycetes</taxon>
        <taxon>Orbiliales</taxon>
        <taxon>Orbiliaceae</taxon>
        <taxon>Orbilia</taxon>
    </lineage>
</organism>
<dbReference type="PRINTS" id="PR00134">
    <property type="entry name" value="GLHYDRLASE10"/>
</dbReference>
<dbReference type="GO" id="GO:0000272">
    <property type="term" value="P:polysaccharide catabolic process"/>
    <property type="evidence" value="ECO:0007669"/>
    <property type="project" value="UniProtKB-KW"/>
</dbReference>
<dbReference type="PROSITE" id="PS51760">
    <property type="entry name" value="GH10_2"/>
    <property type="match status" value="1"/>
</dbReference>
<feature type="compositionally biased region" description="Low complexity" evidence="7">
    <location>
        <begin position="1"/>
        <end position="35"/>
    </location>
</feature>
<reference evidence="9 10" key="1">
    <citation type="submission" date="2019-10" db="EMBL/GenBank/DDBJ databases">
        <authorList>
            <person name="Palmer J.M."/>
        </authorList>
    </citation>
    <scope>NUCLEOTIDE SEQUENCE [LARGE SCALE GENOMIC DNA]</scope>
    <source>
        <strain evidence="9 10">TWF694</strain>
    </source>
</reference>
<dbReference type="Gene3D" id="3.20.20.80">
    <property type="entry name" value="Glycosidases"/>
    <property type="match status" value="1"/>
</dbReference>
<keyword evidence="2 6" id="KW-0378">Hydrolase</keyword>
<accession>A0AAV9X5L9</accession>
<evidence type="ECO:0000256" key="1">
    <source>
        <dbReference type="ARBA" id="ARBA00007495"/>
    </source>
</evidence>
<dbReference type="EMBL" id="JAVHJO010000010">
    <property type="protein sequence ID" value="KAK6535616.1"/>
    <property type="molecule type" value="Genomic_DNA"/>
</dbReference>
<sequence>MGSMTTPTITITSTITTTTTPSTTQTTTRSTTTTQYPPLNTLMKSKGKLYVGFAVDGAQMTSSPVGNIIHTEGGFLTPPNVMSWEITEPIQGSWFFSQSDQFMNFALQTGQGVRGFPLIWHNKLPAWVKSISNKNILTSVIQSHVSTIVTRYRGYVYSWDIGTEVISDTGGMRPSVFSQVFGDYTFLDIAFRAAKAADPNARLCLNENYIDYPGAKLNEFVDLVKALKSRNVPIDCVGTETHTQVGFGGIAYFQSTLSALSSTGCEIHVTQLDIAFPSGASGTNAAILTQQRADYKTIVGACMRTPNCAGITMSTLTGGVSDRESPLTGLHPLLWDESYVKKPAYGGFVEGILGI</sequence>
<dbReference type="InterPro" id="IPR001000">
    <property type="entry name" value="GH10_dom"/>
</dbReference>
<evidence type="ECO:0000256" key="7">
    <source>
        <dbReference type="SAM" id="MobiDB-lite"/>
    </source>
</evidence>
<evidence type="ECO:0000259" key="8">
    <source>
        <dbReference type="PROSITE" id="PS51760"/>
    </source>
</evidence>